<proteinExistence type="predicted"/>
<evidence type="ECO:0000313" key="2">
    <source>
        <dbReference type="EMBL" id="SHF10645.1"/>
    </source>
</evidence>
<evidence type="ECO:0000256" key="1">
    <source>
        <dbReference type="SAM" id="SignalP"/>
    </source>
</evidence>
<dbReference type="RefSeq" id="WP_073000755.1">
    <property type="nucleotide sequence ID" value="NZ_FQUM01000003.1"/>
</dbReference>
<dbReference type="OrthoDB" id="1118097at2"/>
<dbReference type="Proteomes" id="UP000184164">
    <property type="component" value="Unassembled WGS sequence"/>
</dbReference>
<keyword evidence="3" id="KW-1185">Reference proteome</keyword>
<dbReference type="AlphaFoldDB" id="A0A1M4YY57"/>
<keyword evidence="1" id="KW-0732">Signal</keyword>
<feature type="chain" id="PRO_5009908512" evidence="1">
    <location>
        <begin position="19"/>
        <end position="384"/>
    </location>
</feature>
<sequence length="384" mass="40548">MKKQILILAMFTLALVFAGMKSYGQGDINYIDAASTECVTPTTLDCADDDALHPIPGKTYTYGVTVNPTVTTGYIRWFVYNATANGADIITGGSIATAVGAAEADGGGSLYLLDAEDNVYNSDTNTQPTIDISWQSFNSATTEILLVAYVEGEAGCSDNIEVYRIQPSFSFTLDIAGLMPDGTLPASGSNANECVSPVQIASYDGTNLNMDYGENYIFFAVNAANFVHSWQPTFTIVDNGTETTVDISNIEWAYPDQAIANDGTNATGTWNAATAVVNAQDASGAVGDAGECIIVRVHLDHGTAENDANANRYFTLGVDGVMYDAGATTGNEYANSNLADLDPGTNSPCTNTETDQATYDLTPRPEIVTNTAVGVGDMSFEPKP</sequence>
<feature type="signal peptide" evidence="1">
    <location>
        <begin position="1"/>
        <end position="18"/>
    </location>
</feature>
<protein>
    <submittedName>
        <fullName evidence="2">Uncharacterized protein</fullName>
    </submittedName>
</protein>
<organism evidence="2 3">
    <name type="scientific">Mariniphaga anaerophila</name>
    <dbReference type="NCBI Taxonomy" id="1484053"/>
    <lineage>
        <taxon>Bacteria</taxon>
        <taxon>Pseudomonadati</taxon>
        <taxon>Bacteroidota</taxon>
        <taxon>Bacteroidia</taxon>
        <taxon>Marinilabiliales</taxon>
        <taxon>Prolixibacteraceae</taxon>
        <taxon>Mariniphaga</taxon>
    </lineage>
</organism>
<dbReference type="EMBL" id="FQUM01000003">
    <property type="protein sequence ID" value="SHF10645.1"/>
    <property type="molecule type" value="Genomic_DNA"/>
</dbReference>
<name>A0A1M4YY57_9BACT</name>
<gene>
    <name evidence="2" type="ORF">SAMN05444274_103510</name>
</gene>
<accession>A0A1M4YY57</accession>
<evidence type="ECO:0000313" key="3">
    <source>
        <dbReference type="Proteomes" id="UP000184164"/>
    </source>
</evidence>
<reference evidence="2 3" key="1">
    <citation type="submission" date="2016-11" db="EMBL/GenBank/DDBJ databases">
        <authorList>
            <person name="Jaros S."/>
            <person name="Januszkiewicz K."/>
            <person name="Wedrychowicz H."/>
        </authorList>
    </citation>
    <scope>NUCLEOTIDE SEQUENCE [LARGE SCALE GENOMIC DNA]</scope>
    <source>
        <strain evidence="2 3">DSM 26910</strain>
    </source>
</reference>